<organism evidence="1 3">
    <name type="scientific">Pseudomonas syringae pv. helianthi</name>
    <dbReference type="NCBI Taxonomy" id="251654"/>
    <lineage>
        <taxon>Bacteria</taxon>
        <taxon>Pseudomonadati</taxon>
        <taxon>Pseudomonadota</taxon>
        <taxon>Gammaproteobacteria</taxon>
        <taxon>Pseudomonadales</taxon>
        <taxon>Pseudomonadaceae</taxon>
        <taxon>Pseudomonas</taxon>
    </lineage>
</organism>
<protein>
    <submittedName>
        <fullName evidence="1">HopO1-2</fullName>
    </submittedName>
</protein>
<reference evidence="2 4" key="2">
    <citation type="submission" date="2018-08" db="EMBL/GenBank/DDBJ databases">
        <title>Recombination of ecologically and evolutionarily significant loci maintains genetic cohesion in the Pseudomonas syringae species complex.</title>
        <authorList>
            <person name="Dillon M."/>
            <person name="Thakur S."/>
            <person name="Almeida R.N.D."/>
            <person name="Weir B.S."/>
            <person name="Guttman D.S."/>
        </authorList>
    </citation>
    <scope>NUCLEOTIDE SEQUENCE [LARGE SCALE GENOMIC DNA]</scope>
    <source>
        <strain evidence="2 4">ICMP 3263</strain>
    </source>
</reference>
<dbReference type="PATRIC" id="fig|251654.3.peg.5892"/>
<comment type="caution">
    <text evidence="1">The sequence shown here is derived from an EMBL/GenBank/DDBJ whole genome shotgun (WGS) entry which is preliminary data.</text>
</comment>
<reference evidence="1 3" key="1">
    <citation type="submission" date="2015-09" db="EMBL/GenBank/DDBJ databases">
        <title>Genome announcement of multiple Pseudomonas syringae strains.</title>
        <authorList>
            <person name="Thakur S."/>
            <person name="Wang P.W."/>
            <person name="Gong Y."/>
            <person name="Weir B.S."/>
            <person name="Guttman D.S."/>
        </authorList>
    </citation>
    <scope>NUCLEOTIDE SEQUENCE [LARGE SCALE GENOMIC DNA]</scope>
    <source>
        <strain evidence="1 3">ICMP4531</strain>
    </source>
</reference>
<evidence type="ECO:0000313" key="1">
    <source>
        <dbReference type="EMBL" id="KPX48532.1"/>
    </source>
</evidence>
<dbReference type="Proteomes" id="UP000279173">
    <property type="component" value="Unassembled WGS sequence"/>
</dbReference>
<dbReference type="EMBL" id="RBUT01000094">
    <property type="protein sequence ID" value="RMV47739.1"/>
    <property type="molecule type" value="Genomic_DNA"/>
</dbReference>
<proteinExistence type="predicted"/>
<gene>
    <name evidence="1" type="ORF">ALO68_04421</name>
    <name evidence="2" type="ORF">ALP10_02233</name>
</gene>
<dbReference type="EMBL" id="LJQM01000042">
    <property type="protein sequence ID" value="KPX48532.1"/>
    <property type="molecule type" value="Genomic_DNA"/>
</dbReference>
<evidence type="ECO:0000313" key="4">
    <source>
        <dbReference type="Proteomes" id="UP000279173"/>
    </source>
</evidence>
<accession>A0A0P9RQH0</accession>
<dbReference type="AlphaFoldDB" id="A0A0P9RQH0"/>
<sequence length="59" mass="6475">MRPSLPKGPSPRLSQALSSMIVQGVKWLKSQLKSLFSDVEPPNSMIKKALGEKDGHPFV</sequence>
<evidence type="ECO:0000313" key="3">
    <source>
        <dbReference type="Proteomes" id="UP000050557"/>
    </source>
</evidence>
<name>A0A0P9RQH0_9PSED</name>
<dbReference type="Proteomes" id="UP000050557">
    <property type="component" value="Unassembled WGS sequence"/>
</dbReference>
<evidence type="ECO:0000313" key="2">
    <source>
        <dbReference type="EMBL" id="RMV47739.1"/>
    </source>
</evidence>